<evidence type="ECO:0000313" key="10">
    <source>
        <dbReference type="EMBL" id="CUX76394.1"/>
    </source>
</evidence>
<evidence type="ECO:0000256" key="5">
    <source>
        <dbReference type="ARBA" id="ARBA00022679"/>
    </source>
</evidence>
<dbReference type="Pfam" id="PF00793">
    <property type="entry name" value="DAHP_synth_1"/>
    <property type="match status" value="1"/>
</dbReference>
<dbReference type="InterPro" id="IPR013785">
    <property type="entry name" value="Aldolase_TIM"/>
</dbReference>
<dbReference type="GO" id="GO:0005737">
    <property type="term" value="C:cytoplasm"/>
    <property type="evidence" value="ECO:0007669"/>
    <property type="project" value="TreeGrafter"/>
</dbReference>
<dbReference type="InterPro" id="IPR006219">
    <property type="entry name" value="DAHP_synth_1"/>
</dbReference>
<comment type="catalytic activity">
    <reaction evidence="7 8">
        <text>D-erythrose 4-phosphate + phosphoenolpyruvate + H2O = 7-phospho-2-dehydro-3-deoxy-D-arabino-heptonate + phosphate</text>
        <dbReference type="Rhea" id="RHEA:14717"/>
        <dbReference type="ChEBI" id="CHEBI:15377"/>
        <dbReference type="ChEBI" id="CHEBI:16897"/>
        <dbReference type="ChEBI" id="CHEBI:43474"/>
        <dbReference type="ChEBI" id="CHEBI:58394"/>
        <dbReference type="ChEBI" id="CHEBI:58702"/>
        <dbReference type="EC" id="2.5.1.54"/>
    </reaction>
</comment>
<dbReference type="NCBIfam" id="TIGR00034">
    <property type="entry name" value="aroFGH"/>
    <property type="match status" value="1"/>
</dbReference>
<evidence type="ECO:0000256" key="3">
    <source>
        <dbReference type="ARBA" id="ARBA00007985"/>
    </source>
</evidence>
<sequence>MLSSISGLGVAATATATHLCCCCGCVRDFGTGHAVHHATGVGRSINEKAQRIRWPFQCRLHHVSHIMHDRLNWFIMRCRHEVRSVLCGNDDRLLAIVGPCSVYDTASASEYYARLLVQRHKHGSTLLTVARAFFEKPRTILGWKGLLVDPGAADTGDIARGLRMSRKLLLHANRLGLPACAECLSIPTALSMADLLSCGAIGARTVESQPHRELASCAPYAILMKNDTAGNATASVHAAVAARHAHSSPSLLWAAGIARTVGNPYCTAVLRGGAAPNYGAAHSDRTRTELSAAGMAGRVGIDASHGNSLRDHRRQANVCSHVAIRLRDGERDTACMVMESHIHEGSTMLPHAAYGTSVTDGCMGWAETVAALRAFSTSANQRKGRTGKSPMLRTRT</sequence>
<comment type="similarity">
    <text evidence="3 8">Belongs to the class-I DAHP synthase family.</text>
</comment>
<evidence type="ECO:0000259" key="9">
    <source>
        <dbReference type="Pfam" id="PF00793"/>
    </source>
</evidence>
<evidence type="ECO:0000313" key="11">
    <source>
        <dbReference type="Proteomes" id="UP000075222"/>
    </source>
</evidence>
<reference evidence="11" key="1">
    <citation type="submission" date="2016-01" db="EMBL/GenBank/DDBJ databases">
        <authorList>
            <person name="Husnik F."/>
        </authorList>
    </citation>
    <scope>NUCLEOTIDE SEQUENCE [LARGE SCALE GENOMIC DNA]</scope>
</reference>
<evidence type="ECO:0000256" key="6">
    <source>
        <dbReference type="ARBA" id="ARBA00023141"/>
    </source>
</evidence>
<accession>A0A143WMH3</accession>
<dbReference type="PANTHER" id="PTHR21225">
    <property type="entry name" value="PHOSPHO-2-DEHYDRO-3-DEOXYHEPTONATE ALDOLASE DAHP SYNTHETASE"/>
    <property type="match status" value="1"/>
</dbReference>
<dbReference type="SUPFAM" id="SSF51569">
    <property type="entry name" value="Aldolase"/>
    <property type="match status" value="1"/>
</dbReference>
<protein>
    <recommendedName>
        <fullName evidence="8">Phospho-2-dehydro-3-deoxyheptonate aldolase</fullName>
        <ecNumber evidence="8">2.5.1.54</ecNumber>
    </recommendedName>
</protein>
<dbReference type="GO" id="GO:0009073">
    <property type="term" value="P:aromatic amino acid family biosynthetic process"/>
    <property type="evidence" value="ECO:0007669"/>
    <property type="project" value="UniProtKB-KW"/>
</dbReference>
<dbReference type="EC" id="2.5.1.54" evidence="8"/>
<dbReference type="Proteomes" id="UP000075222">
    <property type="component" value="Chromosome I"/>
</dbReference>
<keyword evidence="6 8" id="KW-0057">Aromatic amino acid biosynthesis</keyword>
<dbReference type="Gene3D" id="3.20.20.70">
    <property type="entry name" value="Aldolase class I"/>
    <property type="match status" value="1"/>
</dbReference>
<comment type="function">
    <text evidence="1 8">Stereospecific condensation of phosphoenolpyruvate (PEP) and D-erythrose-4-phosphate (E4P) giving rise to 3-deoxy-D-arabino-heptulosonate-7-phosphate (DAHP).</text>
</comment>
<dbReference type="PATRIC" id="fig|189385.7.peg.31"/>
<evidence type="ECO:0000256" key="7">
    <source>
        <dbReference type="ARBA" id="ARBA00047508"/>
    </source>
</evidence>
<dbReference type="UniPathway" id="UPA00053">
    <property type="reaction ID" value="UER00084"/>
</dbReference>
<evidence type="ECO:0000256" key="8">
    <source>
        <dbReference type="PIRNR" id="PIRNR001361"/>
    </source>
</evidence>
<keyword evidence="4 8" id="KW-0028">Amino-acid biosynthesis</keyword>
<feature type="domain" description="DAHP synthetase I/KDSA" evidence="9">
    <location>
        <begin position="84"/>
        <end position="370"/>
    </location>
</feature>
<dbReference type="GO" id="GO:0009423">
    <property type="term" value="P:chorismate biosynthetic process"/>
    <property type="evidence" value="ECO:0007669"/>
    <property type="project" value="UniProtKB-UniPathway"/>
</dbReference>
<evidence type="ECO:0000256" key="1">
    <source>
        <dbReference type="ARBA" id="ARBA00003726"/>
    </source>
</evidence>
<dbReference type="GO" id="GO:0003849">
    <property type="term" value="F:3-deoxy-7-phosphoheptulonate synthase activity"/>
    <property type="evidence" value="ECO:0007669"/>
    <property type="project" value="UniProtKB-EC"/>
</dbReference>
<dbReference type="AlphaFoldDB" id="A0A143WMH3"/>
<proteinExistence type="inferred from homology"/>
<gene>
    <name evidence="10" type="primary">aroG</name>
    <name evidence="10" type="ORF">PMARG_TP00028</name>
</gene>
<dbReference type="PIRSF" id="PIRSF001361">
    <property type="entry name" value="DAHP_synthase"/>
    <property type="match status" value="1"/>
</dbReference>
<dbReference type="PANTHER" id="PTHR21225:SF12">
    <property type="entry name" value="PHOSPHO-2-DEHYDRO-3-DEOXYHEPTONATE ALDOLASE, TYROSINE-INHIBITED"/>
    <property type="match status" value="1"/>
</dbReference>
<dbReference type="EMBL" id="LN998829">
    <property type="protein sequence ID" value="CUX76394.1"/>
    <property type="molecule type" value="Genomic_DNA"/>
</dbReference>
<evidence type="ECO:0000256" key="2">
    <source>
        <dbReference type="ARBA" id="ARBA00004688"/>
    </source>
</evidence>
<dbReference type="GO" id="GO:0008652">
    <property type="term" value="P:amino acid biosynthetic process"/>
    <property type="evidence" value="ECO:0007669"/>
    <property type="project" value="UniProtKB-KW"/>
</dbReference>
<dbReference type="InterPro" id="IPR006218">
    <property type="entry name" value="DAHP1/KDSA"/>
</dbReference>
<organism evidence="10 11">
    <name type="scientific">Tremblaya princeps</name>
    <dbReference type="NCBI Taxonomy" id="189385"/>
    <lineage>
        <taxon>Bacteria</taxon>
        <taxon>Pseudomonadati</taxon>
        <taxon>Pseudomonadota</taxon>
        <taxon>Betaproteobacteria</taxon>
        <taxon>Candidatus Tremblayella</taxon>
    </lineage>
</organism>
<name>A0A143WMH3_TREPR</name>
<keyword evidence="5 8" id="KW-0808">Transferase</keyword>
<evidence type="ECO:0000256" key="4">
    <source>
        <dbReference type="ARBA" id="ARBA00022605"/>
    </source>
</evidence>
<comment type="pathway">
    <text evidence="2 8">Metabolic intermediate biosynthesis; chorismate biosynthesis; chorismate from D-erythrose 4-phosphate and phosphoenolpyruvate: step 1/7.</text>
</comment>